<dbReference type="InterPro" id="IPR036416">
    <property type="entry name" value="Pept_tRNA_hydro_sf"/>
</dbReference>
<gene>
    <name evidence="6" type="ORF">MNB_SUP05-11-334</name>
    <name evidence="7" type="ORF">MNB_SUP05-12-297</name>
</gene>
<dbReference type="InterPro" id="IPR001328">
    <property type="entry name" value="Pept_tRNA_hydro"/>
</dbReference>
<comment type="similarity">
    <text evidence="5">Belongs to the PTH family.</text>
</comment>
<dbReference type="EMBL" id="FPHT01000231">
    <property type="protein sequence ID" value="SFV82241.1"/>
    <property type="molecule type" value="Genomic_DNA"/>
</dbReference>
<dbReference type="CDD" id="cd00462">
    <property type="entry name" value="PTH"/>
    <property type="match status" value="1"/>
</dbReference>
<dbReference type="Pfam" id="PF01195">
    <property type="entry name" value="Pept_tRNA_hydro"/>
    <property type="match status" value="1"/>
</dbReference>
<dbReference type="GO" id="GO:0004045">
    <property type="term" value="F:peptidyl-tRNA hydrolase activity"/>
    <property type="evidence" value="ECO:0007669"/>
    <property type="project" value="UniProtKB-EC"/>
</dbReference>
<dbReference type="AlphaFoldDB" id="A0A1W1DLW2"/>
<dbReference type="EC" id="3.1.1.29" evidence="1"/>
<dbReference type="Gene3D" id="3.40.50.1470">
    <property type="entry name" value="Peptidyl-tRNA hydrolase"/>
    <property type="match status" value="1"/>
</dbReference>
<protein>
    <recommendedName>
        <fullName evidence="1">peptidyl-tRNA hydrolase</fullName>
        <ecNumber evidence="1">3.1.1.29</ecNumber>
    </recommendedName>
</protein>
<evidence type="ECO:0000256" key="3">
    <source>
        <dbReference type="ARBA" id="ARBA00022801"/>
    </source>
</evidence>
<dbReference type="NCBIfam" id="TIGR00447">
    <property type="entry name" value="pth"/>
    <property type="match status" value="1"/>
</dbReference>
<dbReference type="SUPFAM" id="SSF53178">
    <property type="entry name" value="Peptidyl-tRNA hydrolase-like"/>
    <property type="match status" value="1"/>
</dbReference>
<keyword evidence="4" id="KW-0694">RNA-binding</keyword>
<dbReference type="GO" id="GO:0000049">
    <property type="term" value="F:tRNA binding"/>
    <property type="evidence" value="ECO:0007669"/>
    <property type="project" value="UniProtKB-KW"/>
</dbReference>
<keyword evidence="2" id="KW-0820">tRNA-binding</keyword>
<evidence type="ECO:0000256" key="5">
    <source>
        <dbReference type="ARBA" id="ARBA00038063"/>
    </source>
</evidence>
<evidence type="ECO:0000256" key="1">
    <source>
        <dbReference type="ARBA" id="ARBA00013260"/>
    </source>
</evidence>
<dbReference type="EMBL" id="FPHS01000128">
    <property type="protein sequence ID" value="SFV79150.1"/>
    <property type="molecule type" value="Genomic_DNA"/>
</dbReference>
<dbReference type="FunFam" id="3.40.50.1470:FF:000001">
    <property type="entry name" value="Peptidyl-tRNA hydrolase"/>
    <property type="match status" value="1"/>
</dbReference>
<sequence length="191" mass="20999">MAIKLIVGLGNPGKDYQSHRHNVGFWFVDALAHLYSGSFKKETKFVGDVAQVAIAGMTLRLLKPNTYMNRSGQSIQSIAKFYQINPDEILVAHDDLDLNPGIARIKFGGGHGGHNGLRDTIKALSSSDFYRLRIGIGHPGDRSKVADFVLHVPNKSEVEPIQTALVESMNVIEEVIKGEIEHAMKTLHTQG</sequence>
<dbReference type="PANTHER" id="PTHR17224">
    <property type="entry name" value="PEPTIDYL-TRNA HYDROLASE"/>
    <property type="match status" value="1"/>
</dbReference>
<dbReference type="PROSITE" id="PS01196">
    <property type="entry name" value="PEPT_TRNA_HYDROL_2"/>
    <property type="match status" value="1"/>
</dbReference>
<reference evidence="7" key="1">
    <citation type="submission" date="2016-10" db="EMBL/GenBank/DDBJ databases">
        <authorList>
            <person name="de Groot N.N."/>
        </authorList>
    </citation>
    <scope>NUCLEOTIDE SEQUENCE</scope>
</reference>
<proteinExistence type="inferred from homology"/>
<organism evidence="7">
    <name type="scientific">hydrothermal vent metagenome</name>
    <dbReference type="NCBI Taxonomy" id="652676"/>
    <lineage>
        <taxon>unclassified sequences</taxon>
        <taxon>metagenomes</taxon>
        <taxon>ecological metagenomes</taxon>
    </lineage>
</organism>
<dbReference type="PANTHER" id="PTHR17224:SF1">
    <property type="entry name" value="PEPTIDYL-TRNA HYDROLASE"/>
    <property type="match status" value="1"/>
</dbReference>
<evidence type="ECO:0000256" key="2">
    <source>
        <dbReference type="ARBA" id="ARBA00022555"/>
    </source>
</evidence>
<name>A0A1W1DLW2_9ZZZZ</name>
<evidence type="ECO:0000313" key="7">
    <source>
        <dbReference type="EMBL" id="SFV82241.1"/>
    </source>
</evidence>
<evidence type="ECO:0000256" key="4">
    <source>
        <dbReference type="ARBA" id="ARBA00022884"/>
    </source>
</evidence>
<accession>A0A1W1DLW2</accession>
<dbReference type="HAMAP" id="MF_00083">
    <property type="entry name" value="Pept_tRNA_hydro_bact"/>
    <property type="match status" value="1"/>
</dbReference>
<evidence type="ECO:0000313" key="6">
    <source>
        <dbReference type="EMBL" id="SFV79150.1"/>
    </source>
</evidence>
<dbReference type="InterPro" id="IPR018171">
    <property type="entry name" value="Pept_tRNA_hydro_CS"/>
</dbReference>
<keyword evidence="3 7" id="KW-0378">Hydrolase</keyword>